<proteinExistence type="predicted"/>
<keyword evidence="1" id="KW-0472">Membrane</keyword>
<organism evidence="2 3">
    <name type="scientific">Mycolicibacterium goodii</name>
    <name type="common">Mycobacterium goodii</name>
    <dbReference type="NCBI Taxonomy" id="134601"/>
    <lineage>
        <taxon>Bacteria</taxon>
        <taxon>Bacillati</taxon>
        <taxon>Actinomycetota</taxon>
        <taxon>Actinomycetes</taxon>
        <taxon>Mycobacteriales</taxon>
        <taxon>Mycobacteriaceae</taxon>
        <taxon>Mycolicibacterium</taxon>
    </lineage>
</organism>
<dbReference type="EMBL" id="JAHBOM010000023">
    <property type="protein sequence ID" value="MBU8826161.1"/>
    <property type="molecule type" value="Genomic_DNA"/>
</dbReference>
<gene>
    <name evidence="2" type="ORF">KL859_25220</name>
</gene>
<feature type="transmembrane region" description="Helical" evidence="1">
    <location>
        <begin position="12"/>
        <end position="33"/>
    </location>
</feature>
<name>A0ABS6HU54_MYCGD</name>
<reference evidence="2 3" key="1">
    <citation type="submission" date="2021-05" db="EMBL/GenBank/DDBJ databases">
        <title>Draft Genome Sequences of Clinical Respiratory Isolates of Mycobacterium goodii Recovered in Ireland.</title>
        <authorList>
            <person name="Flanagan P.R."/>
            <person name="Mok S."/>
            <person name="Roycroft E."/>
            <person name="Rogers T.R."/>
            <person name="Fitzgibbon M."/>
        </authorList>
    </citation>
    <scope>NUCLEOTIDE SEQUENCE [LARGE SCALE GENOMIC DNA]</scope>
    <source>
        <strain evidence="2 3">14IE55</strain>
    </source>
</reference>
<keyword evidence="1" id="KW-0812">Transmembrane</keyword>
<evidence type="ECO:0000313" key="3">
    <source>
        <dbReference type="Proteomes" id="UP000696413"/>
    </source>
</evidence>
<keyword evidence="1" id="KW-1133">Transmembrane helix</keyword>
<dbReference type="Proteomes" id="UP000696413">
    <property type="component" value="Unassembled WGS sequence"/>
</dbReference>
<evidence type="ECO:0000313" key="2">
    <source>
        <dbReference type="EMBL" id="MBU8826161.1"/>
    </source>
</evidence>
<comment type="caution">
    <text evidence="2">The sequence shown here is derived from an EMBL/GenBank/DDBJ whole genome shotgun (WGS) entry which is preliminary data.</text>
</comment>
<feature type="transmembrane region" description="Helical" evidence="1">
    <location>
        <begin position="39"/>
        <end position="58"/>
    </location>
</feature>
<evidence type="ECO:0008006" key="4">
    <source>
        <dbReference type="Google" id="ProtNLM"/>
    </source>
</evidence>
<accession>A0ABS6HU54</accession>
<keyword evidence="3" id="KW-1185">Reference proteome</keyword>
<protein>
    <recommendedName>
        <fullName evidence="4">Transmembrane protein</fullName>
    </recommendedName>
</protein>
<sequence>MSVFWRYVQIQAMVFVVGIVGPIFLIIYFVAQPDPTIKWMYYTGLLLTAGEILIALNVTEAISRPVTRTQASRGDMDGHSIRG</sequence>
<evidence type="ECO:0000256" key="1">
    <source>
        <dbReference type="SAM" id="Phobius"/>
    </source>
</evidence>